<dbReference type="InterPro" id="IPR002156">
    <property type="entry name" value="RNaseH_domain"/>
</dbReference>
<dbReference type="EMBL" id="BGPR01000025">
    <property type="protein sequence ID" value="GBL81396.1"/>
    <property type="molecule type" value="Genomic_DNA"/>
</dbReference>
<dbReference type="InterPro" id="IPR036397">
    <property type="entry name" value="RNaseH_sf"/>
</dbReference>
<dbReference type="Proteomes" id="UP000499080">
    <property type="component" value="Unassembled WGS sequence"/>
</dbReference>
<dbReference type="OrthoDB" id="411823at2759"/>
<dbReference type="CDD" id="cd09276">
    <property type="entry name" value="Rnase_HI_RT_non_LTR"/>
    <property type="match status" value="1"/>
</dbReference>
<feature type="domain" description="RNase H type-1" evidence="1">
    <location>
        <begin position="1"/>
        <end position="118"/>
    </location>
</feature>
<comment type="caution">
    <text evidence="2">The sequence shown here is derived from an EMBL/GenBank/DDBJ whole genome shotgun (WGS) entry which is preliminary data.</text>
</comment>
<dbReference type="InterPro" id="IPR012337">
    <property type="entry name" value="RNaseH-like_sf"/>
</dbReference>
<accession>A0A4Y2AQC3</accession>
<name>A0A4Y2AQC3_ARAVE</name>
<dbReference type="AlphaFoldDB" id="A0A4Y2AQC3"/>
<dbReference type="Pfam" id="PF00075">
    <property type="entry name" value="RNase_H"/>
    <property type="match status" value="1"/>
</dbReference>
<organism evidence="2 3">
    <name type="scientific">Araneus ventricosus</name>
    <name type="common">Orbweaver spider</name>
    <name type="synonym">Epeira ventricosa</name>
    <dbReference type="NCBI Taxonomy" id="182803"/>
    <lineage>
        <taxon>Eukaryota</taxon>
        <taxon>Metazoa</taxon>
        <taxon>Ecdysozoa</taxon>
        <taxon>Arthropoda</taxon>
        <taxon>Chelicerata</taxon>
        <taxon>Arachnida</taxon>
        <taxon>Araneae</taxon>
        <taxon>Araneomorphae</taxon>
        <taxon>Entelegynae</taxon>
        <taxon>Araneoidea</taxon>
        <taxon>Araneidae</taxon>
        <taxon>Araneus</taxon>
    </lineage>
</organism>
<evidence type="ECO:0000313" key="3">
    <source>
        <dbReference type="Proteomes" id="UP000499080"/>
    </source>
</evidence>
<sequence>MTPKLRIKNGCAFVHFRDGIEAESQQIRLSDGATKFMAEIVAIKEVVEHIREKDLRNVRVILDSRSALVALNSRAERSRIIKSIKEIINGNIDIYCVKAHQGIIGNEKADALAKEATLYERIDYFFSKILSPDKE</sequence>
<evidence type="ECO:0000313" key="2">
    <source>
        <dbReference type="EMBL" id="GBL81396.1"/>
    </source>
</evidence>
<dbReference type="SUPFAM" id="SSF53098">
    <property type="entry name" value="Ribonuclease H-like"/>
    <property type="match status" value="1"/>
</dbReference>
<dbReference type="GO" id="GO:0003676">
    <property type="term" value="F:nucleic acid binding"/>
    <property type="evidence" value="ECO:0007669"/>
    <property type="project" value="InterPro"/>
</dbReference>
<dbReference type="Gene3D" id="3.30.420.10">
    <property type="entry name" value="Ribonuclease H-like superfamily/Ribonuclease H"/>
    <property type="match status" value="1"/>
</dbReference>
<reference evidence="2 3" key="1">
    <citation type="journal article" date="2019" name="Sci. Rep.">
        <title>Orb-weaving spider Araneus ventricosus genome elucidates the spidroin gene catalogue.</title>
        <authorList>
            <person name="Kono N."/>
            <person name="Nakamura H."/>
            <person name="Ohtoshi R."/>
            <person name="Moran D.A.P."/>
            <person name="Shinohara A."/>
            <person name="Yoshida Y."/>
            <person name="Fujiwara M."/>
            <person name="Mori M."/>
            <person name="Tomita M."/>
            <person name="Arakawa K."/>
        </authorList>
    </citation>
    <scope>NUCLEOTIDE SEQUENCE [LARGE SCALE GENOMIC DNA]</scope>
</reference>
<gene>
    <name evidence="2" type="ORF">AVEN_143691_1</name>
</gene>
<proteinExistence type="predicted"/>
<dbReference type="PROSITE" id="PS50879">
    <property type="entry name" value="RNASE_H_1"/>
    <property type="match status" value="1"/>
</dbReference>
<evidence type="ECO:0000259" key="1">
    <source>
        <dbReference type="PROSITE" id="PS50879"/>
    </source>
</evidence>
<dbReference type="GO" id="GO:0004523">
    <property type="term" value="F:RNA-DNA hybrid ribonuclease activity"/>
    <property type="evidence" value="ECO:0007669"/>
    <property type="project" value="InterPro"/>
</dbReference>
<protein>
    <recommendedName>
        <fullName evidence="1">RNase H type-1 domain-containing protein</fullName>
    </recommendedName>
</protein>
<keyword evidence="3" id="KW-1185">Reference proteome</keyword>